<dbReference type="Proteomes" id="UP000683000">
    <property type="component" value="Unassembled WGS sequence"/>
</dbReference>
<sequence>MPESSESWIQCSSCNGGKELVVKSFRSRNLSGCNLLKHAGQNTHPTLMLQTKDHEHRVNSSASGYPNTDSFNSEEYSSGINLSLLPSSCASSNFSVDNGHTSTAPHNLMHLWFALLLRMIFHVDIHLMSDSWLTLLKLALRLLPRHSIFTSNDADMGGDIEIDEVAPSEDERIAEAVLRGGDLNEALQSQVTRTALSAGAAGLHPFDTQDSIQMKLFNPRLCPALMWRGYILPMLET</sequence>
<reference evidence="1" key="1">
    <citation type="submission" date="2021-03" db="EMBL/GenBank/DDBJ databases">
        <title>Evolutionary innovations through gain and loss of genes in the ectomycorrhizal Boletales.</title>
        <authorList>
            <person name="Wu G."/>
            <person name="Miyauchi S."/>
            <person name="Morin E."/>
            <person name="Yang Z.-L."/>
            <person name="Xu J."/>
            <person name="Martin F.M."/>
        </authorList>
    </citation>
    <scope>NUCLEOTIDE SEQUENCE</scope>
    <source>
        <strain evidence="1">BR01</strain>
    </source>
</reference>
<dbReference type="AlphaFoldDB" id="A0A8I2YCJ1"/>
<accession>A0A8I2YCJ1</accession>
<comment type="caution">
    <text evidence="1">The sequence shown here is derived from an EMBL/GenBank/DDBJ whole genome shotgun (WGS) entry which is preliminary data.</text>
</comment>
<protein>
    <submittedName>
        <fullName evidence="1">Uncharacterized protein</fullName>
    </submittedName>
</protein>
<evidence type="ECO:0000313" key="1">
    <source>
        <dbReference type="EMBL" id="KAG6369433.1"/>
    </source>
</evidence>
<evidence type="ECO:0000313" key="2">
    <source>
        <dbReference type="Proteomes" id="UP000683000"/>
    </source>
</evidence>
<proteinExistence type="predicted"/>
<name>A0A8I2YCJ1_9AGAM</name>
<keyword evidence="2" id="KW-1185">Reference proteome</keyword>
<organism evidence="1 2">
    <name type="scientific">Boletus reticuloceps</name>
    <dbReference type="NCBI Taxonomy" id="495285"/>
    <lineage>
        <taxon>Eukaryota</taxon>
        <taxon>Fungi</taxon>
        <taxon>Dikarya</taxon>
        <taxon>Basidiomycota</taxon>
        <taxon>Agaricomycotina</taxon>
        <taxon>Agaricomycetes</taxon>
        <taxon>Agaricomycetidae</taxon>
        <taxon>Boletales</taxon>
        <taxon>Boletineae</taxon>
        <taxon>Boletaceae</taxon>
        <taxon>Boletoideae</taxon>
        <taxon>Boletus</taxon>
    </lineage>
</organism>
<gene>
    <name evidence="1" type="ORF">JVT61DRAFT_14848</name>
</gene>
<dbReference type="EMBL" id="JAGFBS010000081">
    <property type="protein sequence ID" value="KAG6369433.1"/>
    <property type="molecule type" value="Genomic_DNA"/>
</dbReference>